<evidence type="ECO:0000313" key="3">
    <source>
        <dbReference type="EMBL" id="KAK9502366.1"/>
    </source>
</evidence>
<feature type="domain" description="Carboxylesterase type B" evidence="2">
    <location>
        <begin position="16"/>
        <end position="56"/>
    </location>
</feature>
<dbReference type="AlphaFoldDB" id="A0AAW1CV76"/>
<evidence type="ECO:0000256" key="1">
    <source>
        <dbReference type="ARBA" id="ARBA00023180"/>
    </source>
</evidence>
<protein>
    <recommendedName>
        <fullName evidence="2">Carboxylesterase type B domain-containing protein</fullName>
    </recommendedName>
</protein>
<dbReference type="Proteomes" id="UP001461498">
    <property type="component" value="Unassembled WGS sequence"/>
</dbReference>
<comment type="caution">
    <text evidence="3">The sequence shown here is derived from an EMBL/GenBank/DDBJ whole genome shotgun (WGS) entry which is preliminary data.</text>
</comment>
<dbReference type="Pfam" id="PF00135">
    <property type="entry name" value="COesterase"/>
    <property type="match status" value="1"/>
</dbReference>
<accession>A0AAW1CV76</accession>
<organism evidence="3 4">
    <name type="scientific">Rhynocoris fuscipes</name>
    <dbReference type="NCBI Taxonomy" id="488301"/>
    <lineage>
        <taxon>Eukaryota</taxon>
        <taxon>Metazoa</taxon>
        <taxon>Ecdysozoa</taxon>
        <taxon>Arthropoda</taxon>
        <taxon>Hexapoda</taxon>
        <taxon>Insecta</taxon>
        <taxon>Pterygota</taxon>
        <taxon>Neoptera</taxon>
        <taxon>Paraneoptera</taxon>
        <taxon>Hemiptera</taxon>
        <taxon>Heteroptera</taxon>
        <taxon>Panheteroptera</taxon>
        <taxon>Cimicomorpha</taxon>
        <taxon>Reduviidae</taxon>
        <taxon>Harpactorinae</taxon>
        <taxon>Harpactorini</taxon>
        <taxon>Rhynocoris</taxon>
    </lineage>
</organism>
<dbReference type="Gene3D" id="3.40.50.1820">
    <property type="entry name" value="alpha/beta hydrolase"/>
    <property type="match status" value="1"/>
</dbReference>
<reference evidence="3 4" key="1">
    <citation type="submission" date="2022-12" db="EMBL/GenBank/DDBJ databases">
        <title>Chromosome-level genome assembly of true bugs.</title>
        <authorList>
            <person name="Ma L."/>
            <person name="Li H."/>
        </authorList>
    </citation>
    <scope>NUCLEOTIDE SEQUENCE [LARGE SCALE GENOMIC DNA]</scope>
    <source>
        <strain evidence="3">Lab_2022b</strain>
    </source>
</reference>
<keyword evidence="4" id="KW-1185">Reference proteome</keyword>
<evidence type="ECO:0000313" key="4">
    <source>
        <dbReference type="Proteomes" id="UP001461498"/>
    </source>
</evidence>
<name>A0AAW1CV76_9HEMI</name>
<dbReference type="InterPro" id="IPR002018">
    <property type="entry name" value="CarbesteraseB"/>
</dbReference>
<dbReference type="EMBL" id="JAPXFL010000008">
    <property type="protein sequence ID" value="KAK9502366.1"/>
    <property type="molecule type" value="Genomic_DNA"/>
</dbReference>
<dbReference type="InterPro" id="IPR029058">
    <property type="entry name" value="AB_hydrolase_fold"/>
</dbReference>
<proteinExistence type="predicted"/>
<sequence>MNILCMLLFTRCGDFVTNTTEGPVSGYQMKSRSGRSFIAFSGIPYAAPPIGKLRFQVSGWLFFFFLFF</sequence>
<evidence type="ECO:0000259" key="2">
    <source>
        <dbReference type="Pfam" id="PF00135"/>
    </source>
</evidence>
<keyword evidence="1" id="KW-0325">Glycoprotein</keyword>
<gene>
    <name evidence="3" type="ORF">O3M35_011155</name>
</gene>
<dbReference type="SUPFAM" id="SSF53474">
    <property type="entry name" value="alpha/beta-Hydrolases"/>
    <property type="match status" value="1"/>
</dbReference>